<dbReference type="AlphaFoldDB" id="A0A5M3WVD2"/>
<dbReference type="EMBL" id="BLAE01000046">
    <property type="protein sequence ID" value="GES13375.1"/>
    <property type="molecule type" value="Genomic_DNA"/>
</dbReference>
<evidence type="ECO:0000313" key="3">
    <source>
        <dbReference type="Proteomes" id="UP000331127"/>
    </source>
</evidence>
<feature type="compositionally biased region" description="Polar residues" evidence="1">
    <location>
        <begin position="1"/>
        <end position="14"/>
    </location>
</feature>
<evidence type="ECO:0000256" key="1">
    <source>
        <dbReference type="SAM" id="MobiDB-lite"/>
    </source>
</evidence>
<evidence type="ECO:0000313" key="2">
    <source>
        <dbReference type="EMBL" id="GES13375.1"/>
    </source>
</evidence>
<proteinExistence type="predicted"/>
<organism evidence="2 3">
    <name type="scientific">Acrocarpospora macrocephala</name>
    <dbReference type="NCBI Taxonomy" id="150177"/>
    <lineage>
        <taxon>Bacteria</taxon>
        <taxon>Bacillati</taxon>
        <taxon>Actinomycetota</taxon>
        <taxon>Actinomycetes</taxon>
        <taxon>Streptosporangiales</taxon>
        <taxon>Streptosporangiaceae</taxon>
        <taxon>Acrocarpospora</taxon>
    </lineage>
</organism>
<reference evidence="2 3" key="1">
    <citation type="submission" date="2019-10" db="EMBL/GenBank/DDBJ databases">
        <title>Whole genome shotgun sequence of Acrocarpospora macrocephala NBRC 16266.</title>
        <authorList>
            <person name="Ichikawa N."/>
            <person name="Kimura A."/>
            <person name="Kitahashi Y."/>
            <person name="Komaki H."/>
            <person name="Oguchi A."/>
        </authorList>
    </citation>
    <scope>NUCLEOTIDE SEQUENCE [LARGE SCALE GENOMIC DNA]</scope>
    <source>
        <strain evidence="2 3">NBRC 16266</strain>
    </source>
</reference>
<protein>
    <submittedName>
        <fullName evidence="2">Uncharacterized protein</fullName>
    </submittedName>
</protein>
<dbReference type="Proteomes" id="UP000331127">
    <property type="component" value="Unassembled WGS sequence"/>
</dbReference>
<gene>
    <name evidence="2" type="ORF">Amac_069720</name>
</gene>
<keyword evidence="3" id="KW-1185">Reference proteome</keyword>
<comment type="caution">
    <text evidence="2">The sequence shown here is derived from an EMBL/GenBank/DDBJ whole genome shotgun (WGS) entry which is preliminary data.</text>
</comment>
<accession>A0A5M3WVD2</accession>
<name>A0A5M3WVD2_9ACTN</name>
<dbReference type="RefSeq" id="WP_155358636.1">
    <property type="nucleotide sequence ID" value="NZ_BAAAHL010000042.1"/>
</dbReference>
<sequence length="115" mass="11838">MSESVNHGISISGGNVSGPMAAGNQPQAIQNITQTAAANDLLARIDALLTQHETTLDDPAAARAELDRIGTELALPTLDQNTLSSRLTRLAQHVASVATLAEAVAALTALLFPVS</sequence>
<feature type="region of interest" description="Disordered" evidence="1">
    <location>
        <begin position="1"/>
        <end position="24"/>
    </location>
</feature>